<dbReference type="InterPro" id="IPR009009">
    <property type="entry name" value="RlpA-like_DPBB"/>
</dbReference>
<dbReference type="EC" id="4.2.2.-" evidence="4"/>
<dbReference type="GO" id="GO:0008932">
    <property type="term" value="F:lytic endotransglycosylase activity"/>
    <property type="evidence" value="ECO:0007669"/>
    <property type="project" value="UniProtKB-UniRule"/>
</dbReference>
<comment type="subcellular location">
    <subcellularLocation>
        <location evidence="4">Cell membrane</location>
        <topology evidence="4">Lipid-anchor</topology>
    </subcellularLocation>
</comment>
<dbReference type="GO" id="GO:0000270">
    <property type="term" value="P:peptidoglycan metabolic process"/>
    <property type="evidence" value="ECO:0007669"/>
    <property type="project" value="UniProtKB-UniRule"/>
</dbReference>
<dbReference type="Proteomes" id="UP000254720">
    <property type="component" value="Unassembled WGS sequence"/>
</dbReference>
<dbReference type="InterPro" id="IPR034718">
    <property type="entry name" value="RlpA"/>
</dbReference>
<dbReference type="Gene3D" id="3.30.70.1070">
    <property type="entry name" value="Sporulation related repeat"/>
    <property type="match status" value="1"/>
</dbReference>
<comment type="similarity">
    <text evidence="4 5">Belongs to the RlpA family.</text>
</comment>
<dbReference type="PANTHER" id="PTHR34183">
    <property type="entry name" value="ENDOLYTIC PEPTIDOGLYCAN TRANSGLYCOSYLASE RLPA"/>
    <property type="match status" value="1"/>
</dbReference>
<gene>
    <name evidence="4" type="primary">rlpA</name>
    <name evidence="8" type="ORF">C8D86_11246</name>
</gene>
<keyword evidence="1 6" id="KW-0732">Signal</keyword>
<evidence type="ECO:0000256" key="4">
    <source>
        <dbReference type="HAMAP-Rule" id="MF_02071"/>
    </source>
</evidence>
<dbReference type="CDD" id="cd22268">
    <property type="entry name" value="DPBB_RlpA-like"/>
    <property type="match status" value="1"/>
</dbReference>
<dbReference type="Gene3D" id="2.40.40.10">
    <property type="entry name" value="RlpA-like domain"/>
    <property type="match status" value="1"/>
</dbReference>
<dbReference type="PANTHER" id="PTHR34183:SF1">
    <property type="entry name" value="ENDOLYTIC PEPTIDOGLYCAN TRANSGLYCOSYLASE RLPA"/>
    <property type="match status" value="1"/>
</dbReference>
<dbReference type="InterPro" id="IPR036908">
    <property type="entry name" value="RlpA-like_sf"/>
</dbReference>
<evidence type="ECO:0000313" key="9">
    <source>
        <dbReference type="Proteomes" id="UP000254720"/>
    </source>
</evidence>
<sequence length="290" mass="32630">MSRHPRGALLVLFLMLLLSSCSHVGKKDGPPNFYVDETKIPNAVPKPEPRAKYGNMTSYRVFGKRYYTLKSSKNYEAVGTASWYGTLFHDRRTSSGEPYDMLGMTAAHKTLPLPTYVEVTNLKNKRKIIVKVNDRGPFEGNRLIDLSYVAAKKLGMLGHGTALVKVKAINPRTYERDQFFVASRQAKHKKQFAENNKRDFLLTEDPLLPENKSAQSVYLQVGAFRNKSRAEKLKQRLIALLEAPVKISSPSASGKFYRVKVGPIKDVAMEDKITHRLKGMGIKPNKTNDG</sequence>
<dbReference type="GO" id="GO:0005886">
    <property type="term" value="C:plasma membrane"/>
    <property type="evidence" value="ECO:0007669"/>
    <property type="project" value="UniProtKB-SubCell"/>
</dbReference>
<keyword evidence="4" id="KW-0564">Palmitate</keyword>
<protein>
    <recommendedName>
        <fullName evidence="4">Endolytic peptidoglycan transglycosylase RlpA</fullName>
        <ecNumber evidence="4">4.2.2.-</ecNumber>
    </recommendedName>
</protein>
<name>A0A370GGC5_9COXI</name>
<dbReference type="SUPFAM" id="SSF50685">
    <property type="entry name" value="Barwin-like endoglucanases"/>
    <property type="match status" value="1"/>
</dbReference>
<dbReference type="Pfam" id="PF05036">
    <property type="entry name" value="SPOR"/>
    <property type="match status" value="1"/>
</dbReference>
<dbReference type="GO" id="GO:0071555">
    <property type="term" value="P:cell wall organization"/>
    <property type="evidence" value="ECO:0007669"/>
    <property type="project" value="UniProtKB-KW"/>
</dbReference>
<keyword evidence="3 4" id="KW-0961">Cell wall biogenesis/degradation</keyword>
<evidence type="ECO:0000259" key="7">
    <source>
        <dbReference type="PROSITE" id="PS51724"/>
    </source>
</evidence>
<comment type="caution">
    <text evidence="8">The sequence shown here is derived from an EMBL/GenBank/DDBJ whole genome shotgun (WGS) entry which is preliminary data.</text>
</comment>
<keyword evidence="4 8" id="KW-0449">Lipoprotein</keyword>
<dbReference type="InterPro" id="IPR007730">
    <property type="entry name" value="SPOR-like_dom"/>
</dbReference>
<keyword evidence="4" id="KW-1003">Cell membrane</keyword>
<dbReference type="NCBIfam" id="TIGR00413">
    <property type="entry name" value="rlpA"/>
    <property type="match status" value="1"/>
</dbReference>
<dbReference type="GO" id="GO:0009279">
    <property type="term" value="C:cell outer membrane"/>
    <property type="evidence" value="ECO:0007669"/>
    <property type="project" value="TreeGrafter"/>
</dbReference>
<dbReference type="HAMAP" id="MF_02071">
    <property type="entry name" value="RlpA"/>
    <property type="match status" value="1"/>
</dbReference>
<evidence type="ECO:0000256" key="6">
    <source>
        <dbReference type="SAM" id="SignalP"/>
    </source>
</evidence>
<keyword evidence="4" id="KW-0472">Membrane</keyword>
<dbReference type="AlphaFoldDB" id="A0A370GGC5"/>
<evidence type="ECO:0000256" key="3">
    <source>
        <dbReference type="ARBA" id="ARBA00023316"/>
    </source>
</evidence>
<dbReference type="InterPro" id="IPR012997">
    <property type="entry name" value="RplA"/>
</dbReference>
<feature type="chain" id="PRO_5017093072" description="Endolytic peptidoglycan transglycosylase RlpA" evidence="6">
    <location>
        <begin position="25"/>
        <end position="290"/>
    </location>
</feature>
<keyword evidence="2 4" id="KW-0456">Lyase</keyword>
<dbReference type="PROSITE" id="PS51724">
    <property type="entry name" value="SPOR"/>
    <property type="match status" value="1"/>
</dbReference>
<dbReference type="EMBL" id="QQAX01000012">
    <property type="protein sequence ID" value="RDI42848.1"/>
    <property type="molecule type" value="Genomic_DNA"/>
</dbReference>
<dbReference type="InterPro" id="IPR036680">
    <property type="entry name" value="SPOR-like_sf"/>
</dbReference>
<keyword evidence="9" id="KW-1185">Reference proteome</keyword>
<organism evidence="8 9">
    <name type="scientific">Aquicella lusitana</name>
    <dbReference type="NCBI Taxonomy" id="254246"/>
    <lineage>
        <taxon>Bacteria</taxon>
        <taxon>Pseudomonadati</taxon>
        <taxon>Pseudomonadota</taxon>
        <taxon>Gammaproteobacteria</taxon>
        <taxon>Legionellales</taxon>
        <taxon>Coxiellaceae</taxon>
        <taxon>Aquicella</taxon>
    </lineage>
</organism>
<evidence type="ECO:0000256" key="1">
    <source>
        <dbReference type="ARBA" id="ARBA00022729"/>
    </source>
</evidence>
<dbReference type="RefSeq" id="WP_197737823.1">
    <property type="nucleotide sequence ID" value="NZ_LR699114.1"/>
</dbReference>
<evidence type="ECO:0000256" key="5">
    <source>
        <dbReference type="RuleBase" id="RU003495"/>
    </source>
</evidence>
<accession>A0A370GGC5</accession>
<dbReference type="Pfam" id="PF03330">
    <property type="entry name" value="DPBB_1"/>
    <property type="match status" value="1"/>
</dbReference>
<reference evidence="8 9" key="1">
    <citation type="submission" date="2018-07" db="EMBL/GenBank/DDBJ databases">
        <title>Genomic Encyclopedia of Type Strains, Phase IV (KMG-IV): sequencing the most valuable type-strain genomes for metagenomic binning, comparative biology and taxonomic classification.</title>
        <authorList>
            <person name="Goeker M."/>
        </authorList>
    </citation>
    <scope>NUCLEOTIDE SEQUENCE [LARGE SCALE GENOMIC DNA]</scope>
    <source>
        <strain evidence="8 9">DSM 16500</strain>
    </source>
</reference>
<feature type="domain" description="SPOR" evidence="7">
    <location>
        <begin position="211"/>
        <end position="290"/>
    </location>
</feature>
<feature type="signal peptide" evidence="6">
    <location>
        <begin position="1"/>
        <end position="24"/>
    </location>
</feature>
<dbReference type="SUPFAM" id="SSF110997">
    <property type="entry name" value="Sporulation related repeat"/>
    <property type="match status" value="1"/>
</dbReference>
<dbReference type="PROSITE" id="PS51257">
    <property type="entry name" value="PROKAR_LIPOPROTEIN"/>
    <property type="match status" value="1"/>
</dbReference>
<evidence type="ECO:0000313" key="8">
    <source>
        <dbReference type="EMBL" id="RDI42848.1"/>
    </source>
</evidence>
<dbReference type="GO" id="GO:0042834">
    <property type="term" value="F:peptidoglycan binding"/>
    <property type="evidence" value="ECO:0007669"/>
    <property type="project" value="InterPro"/>
</dbReference>
<comment type="function">
    <text evidence="4">Lytic transglycosylase with a strong preference for naked glycan strands that lack stem peptides.</text>
</comment>
<proteinExistence type="inferred from homology"/>
<evidence type="ECO:0000256" key="2">
    <source>
        <dbReference type="ARBA" id="ARBA00023239"/>
    </source>
</evidence>